<dbReference type="SUPFAM" id="SSF54928">
    <property type="entry name" value="RNA-binding domain, RBD"/>
    <property type="match status" value="1"/>
</dbReference>
<name>A0ABD1J9V3_9TELE</name>
<feature type="compositionally biased region" description="Pro residues" evidence="9">
    <location>
        <begin position="442"/>
        <end position="463"/>
    </location>
</feature>
<keyword evidence="3 8" id="KW-0694">RNA-binding</keyword>
<comment type="subcellular location">
    <subcellularLocation>
        <location evidence="1">Nucleus</location>
    </subcellularLocation>
</comment>
<dbReference type="InterPro" id="IPR012677">
    <property type="entry name" value="Nucleotide-bd_a/b_plait_sf"/>
</dbReference>
<dbReference type="Pfam" id="PF00076">
    <property type="entry name" value="RRM_1"/>
    <property type="match status" value="1"/>
</dbReference>
<feature type="region of interest" description="Disordered" evidence="9">
    <location>
        <begin position="732"/>
        <end position="751"/>
    </location>
</feature>
<keyword evidence="6" id="KW-0804">Transcription</keyword>
<feature type="domain" description="RRM" evidence="10">
    <location>
        <begin position="1259"/>
        <end position="1336"/>
    </location>
</feature>
<dbReference type="GO" id="GO:0003723">
    <property type="term" value="F:RNA binding"/>
    <property type="evidence" value="ECO:0007669"/>
    <property type="project" value="UniProtKB-UniRule"/>
</dbReference>
<dbReference type="Gene3D" id="3.30.70.330">
    <property type="match status" value="1"/>
</dbReference>
<feature type="region of interest" description="Disordered" evidence="9">
    <location>
        <begin position="775"/>
        <end position="799"/>
    </location>
</feature>
<feature type="compositionally biased region" description="Basic and acidic residues" evidence="9">
    <location>
        <begin position="1096"/>
        <end position="1112"/>
    </location>
</feature>
<reference evidence="11 12" key="1">
    <citation type="submission" date="2024-09" db="EMBL/GenBank/DDBJ databases">
        <title>A chromosome-level genome assembly of Gray's grenadier anchovy, Coilia grayii.</title>
        <authorList>
            <person name="Fu Z."/>
        </authorList>
    </citation>
    <scope>NUCLEOTIDE SEQUENCE [LARGE SCALE GENOMIC DNA]</scope>
    <source>
        <strain evidence="11">G4</strain>
        <tissue evidence="11">Muscle</tissue>
    </source>
</reference>
<dbReference type="SMART" id="SM00360">
    <property type="entry name" value="RRM"/>
    <property type="match status" value="1"/>
</dbReference>
<evidence type="ECO:0000259" key="10">
    <source>
        <dbReference type="PROSITE" id="PS50102"/>
    </source>
</evidence>
<feature type="compositionally biased region" description="Low complexity" evidence="9">
    <location>
        <begin position="840"/>
        <end position="865"/>
    </location>
</feature>
<organism evidence="11 12">
    <name type="scientific">Coilia grayii</name>
    <name type="common">Gray's grenadier anchovy</name>
    <dbReference type="NCBI Taxonomy" id="363190"/>
    <lineage>
        <taxon>Eukaryota</taxon>
        <taxon>Metazoa</taxon>
        <taxon>Chordata</taxon>
        <taxon>Craniata</taxon>
        <taxon>Vertebrata</taxon>
        <taxon>Euteleostomi</taxon>
        <taxon>Actinopterygii</taxon>
        <taxon>Neopterygii</taxon>
        <taxon>Teleostei</taxon>
        <taxon>Clupei</taxon>
        <taxon>Clupeiformes</taxon>
        <taxon>Clupeoidei</taxon>
        <taxon>Engraulidae</taxon>
        <taxon>Coilinae</taxon>
        <taxon>Coilia</taxon>
    </lineage>
</organism>
<evidence type="ECO:0000313" key="11">
    <source>
        <dbReference type="EMBL" id="KAL2083506.1"/>
    </source>
</evidence>
<feature type="compositionally biased region" description="Low complexity" evidence="9">
    <location>
        <begin position="592"/>
        <end position="607"/>
    </location>
</feature>
<feature type="region of interest" description="Disordered" evidence="9">
    <location>
        <begin position="592"/>
        <end position="695"/>
    </location>
</feature>
<protein>
    <recommendedName>
        <fullName evidence="10">RRM domain-containing protein</fullName>
    </recommendedName>
</protein>
<dbReference type="CDD" id="cd12624">
    <property type="entry name" value="RRM_PRC"/>
    <property type="match status" value="1"/>
</dbReference>
<evidence type="ECO:0000256" key="3">
    <source>
        <dbReference type="ARBA" id="ARBA00022884"/>
    </source>
</evidence>
<dbReference type="PANTHER" id="PTHR15528:SF5">
    <property type="entry name" value="PEROXISOME PROLIFERATOR-ACTIVATED RECEPTOR GAMMA COACTIVATOR-RELATED PROTEIN 1"/>
    <property type="match status" value="1"/>
</dbReference>
<feature type="compositionally biased region" description="Basic and acidic residues" evidence="9">
    <location>
        <begin position="362"/>
        <end position="376"/>
    </location>
</feature>
<dbReference type="EMBL" id="JBHFQA010000018">
    <property type="protein sequence ID" value="KAL2083506.1"/>
    <property type="molecule type" value="Genomic_DNA"/>
</dbReference>
<evidence type="ECO:0000256" key="2">
    <source>
        <dbReference type="ARBA" id="ARBA00022553"/>
    </source>
</evidence>
<feature type="region of interest" description="Disordered" evidence="9">
    <location>
        <begin position="143"/>
        <end position="168"/>
    </location>
</feature>
<dbReference type="PROSITE" id="PS50102">
    <property type="entry name" value="RRM"/>
    <property type="match status" value="1"/>
</dbReference>
<feature type="compositionally biased region" description="Basic and acidic residues" evidence="9">
    <location>
        <begin position="1239"/>
        <end position="1251"/>
    </location>
</feature>
<accession>A0ABD1J9V3</accession>
<dbReference type="Proteomes" id="UP001591681">
    <property type="component" value="Unassembled WGS sequence"/>
</dbReference>
<dbReference type="GO" id="GO:0005634">
    <property type="term" value="C:nucleus"/>
    <property type="evidence" value="ECO:0007669"/>
    <property type="project" value="UniProtKB-SubCell"/>
</dbReference>
<keyword evidence="12" id="KW-1185">Reference proteome</keyword>
<keyword evidence="7" id="KW-0539">Nucleus</keyword>
<feature type="region of interest" description="Disordered" evidence="9">
    <location>
        <begin position="990"/>
        <end position="1251"/>
    </location>
</feature>
<evidence type="ECO:0000256" key="7">
    <source>
        <dbReference type="ARBA" id="ARBA00023242"/>
    </source>
</evidence>
<feature type="compositionally biased region" description="Polar residues" evidence="9">
    <location>
        <begin position="1067"/>
        <end position="1086"/>
    </location>
</feature>
<proteinExistence type="predicted"/>
<feature type="compositionally biased region" description="Basic and acidic residues" evidence="9">
    <location>
        <begin position="416"/>
        <end position="431"/>
    </location>
</feature>
<evidence type="ECO:0000313" key="12">
    <source>
        <dbReference type="Proteomes" id="UP001591681"/>
    </source>
</evidence>
<keyword evidence="5" id="KW-0010">Activator</keyword>
<feature type="compositionally biased region" description="Low complexity" evidence="9">
    <location>
        <begin position="487"/>
        <end position="506"/>
    </location>
</feature>
<evidence type="ECO:0000256" key="6">
    <source>
        <dbReference type="ARBA" id="ARBA00023163"/>
    </source>
</evidence>
<sequence>MAVRWGTGEEILTAHNMELFSSTSLDEAEGLQGALPVDCMEDQALRSEDVVEALHGCLDPSILSIFEDSPTGEGKNGIDDESEATLLTALTEILDNVDDENLSPFDTLPDVELFTGQKGREHSPLRRVLCLSRSPPDREAVFSARSFSSPGKSLPRMPGVSIQRSDGEDEEEFVLSSDMDPSLDMLDWSNVSLEQDGSLVAVTLGDLVKHMHCMAVCLEDGTGEQMLPEGGIVLEVVDQGEDGEPILAIPVMGQGEDGEPMLAIPDLSAQLGAAGSAESKQEEPVPTPEAWQQTITEADGLVEALEPKGSPVPPLEDKEEKAVMKRPKEEISEKCPSRRKKKRKNKNPEPPPATEARVLRSAAKDQMKKTPDEQPQKVKKKVPSAPVASTLASEEVKPASQAPLTVPDTQVTPQNPKEKNPTPTSHEELRTDANAPKASPAPESPTVPLPSSLPAPVPMPSPSPCASVPSAPLSATTQQKAPEEPEAAAPGEPKPKPLSLQQYRLLRQQKRPVAKARDNSTKWPTLPEAPKELPPIPCLPQPSPKDPRKAAASVAAKEPAPEEKAVWQPKGLAAPPTPEALLVPPASLVAASSKPTVPKPVPVQTSSPPLPASTPSPSSAPAQTSPALPAPTPTAALIASPSLPAHVPVPTSGSSVHPQSQAPVSASHDTTTTTINALPSATLPPNQAAVYKNTQQSSATTSTASQVLQTLVSQPRIAQLLAAALKAQKLPAVSPPQAHDGTAKPQAQSDAYRTTISVAQTAPVGAAAAPAPAPQKVDVAPARPPATAAAGAAAAPSLPALKKPEQTMVAPRLEPIRVAVPATGAPQRPTTNPAPTPLVAPAQSQRRVPPAQPAQQRQMPAVAPPKGKSQTQELIESFTSEIGIEASDLASLLEQFEETQAKVECSVPEVFGRAAAVGNSSGEPAVESKALEGTKVHDLGSTAGLTPPGTPPHQMWRPLVPAVLQGKSKMADGTRQTPTKLTIQIDPRPLPLNKLRGKVQPPATFQPFSPDHDYCLPSKESSSEVGKHCNTKQKTSITPKTTELPSERKESQQAVTQCPPVAASVCSKPSSTSNPLDEQTLNSSVLVTPDASPSRVEPEGARTSSPKHECPSGRKSRSPSPRSEKRGRSRRRRRSARSRSSSSGSSSGSSSRSRSRSPPRKRCYRSRRSDSSSSSRSRSRSRSRSQSRYQSRSPHRRRRYSYSSSCSGSWSRSRSRSSSPRSQRHWKGRQSPPQSRNYSNRERSEEVKRRKEKAIEERRVVYVGRIRASMTHAELKERFSLYGDIEDCTLHFREHGDNYGFVTYYNTKDAFTAIENGSKLRRPNELPFDLCFGGRRQFCKTSYADLDSNREYDPPSTKHKIALDFDTLLKQAQKNLKR</sequence>
<evidence type="ECO:0000256" key="1">
    <source>
        <dbReference type="ARBA" id="ARBA00004123"/>
    </source>
</evidence>
<gene>
    <name evidence="11" type="ORF">ACEWY4_021279</name>
</gene>
<evidence type="ECO:0000256" key="5">
    <source>
        <dbReference type="ARBA" id="ARBA00023159"/>
    </source>
</evidence>
<feature type="compositionally biased region" description="Low complexity" evidence="9">
    <location>
        <begin position="1138"/>
        <end position="1152"/>
    </location>
</feature>
<feature type="compositionally biased region" description="Basic residues" evidence="9">
    <location>
        <begin position="1125"/>
        <end position="1137"/>
    </location>
</feature>
<evidence type="ECO:0000256" key="4">
    <source>
        <dbReference type="ARBA" id="ARBA00023015"/>
    </source>
</evidence>
<keyword evidence="4" id="KW-0805">Transcription regulation</keyword>
<evidence type="ECO:0000256" key="8">
    <source>
        <dbReference type="PROSITE-ProRule" id="PRU00176"/>
    </source>
</evidence>
<feature type="compositionally biased region" description="Low complexity" evidence="9">
    <location>
        <begin position="464"/>
        <end position="474"/>
    </location>
</feature>
<feature type="compositionally biased region" description="Low complexity" evidence="9">
    <location>
        <begin position="1201"/>
        <end position="1221"/>
    </location>
</feature>
<feature type="compositionally biased region" description="Basic residues" evidence="9">
    <location>
        <begin position="1153"/>
        <end position="1166"/>
    </location>
</feature>
<feature type="region of interest" description="Disordered" evidence="9">
    <location>
        <begin position="822"/>
        <end position="868"/>
    </location>
</feature>
<feature type="compositionally biased region" description="Pro residues" evidence="9">
    <location>
        <begin position="532"/>
        <end position="544"/>
    </location>
</feature>
<dbReference type="InterPro" id="IPR035979">
    <property type="entry name" value="RBD_domain_sf"/>
</dbReference>
<feature type="compositionally biased region" description="Polar residues" evidence="9">
    <location>
        <begin position="1032"/>
        <end position="1044"/>
    </location>
</feature>
<evidence type="ECO:0000256" key="9">
    <source>
        <dbReference type="SAM" id="MobiDB-lite"/>
    </source>
</evidence>
<keyword evidence="2" id="KW-0597">Phosphoprotein</keyword>
<dbReference type="PANTHER" id="PTHR15528">
    <property type="entry name" value="PEROXISOME PROLIFERATOR ACTIVATED RECEPTOR GAMMA COACTIVATOR 1 PGC-1 -RELATED"/>
    <property type="match status" value="1"/>
</dbReference>
<feature type="compositionally biased region" description="Low complexity" evidence="9">
    <location>
        <begin position="615"/>
        <end position="642"/>
    </location>
</feature>
<feature type="compositionally biased region" description="Basic and acidic residues" evidence="9">
    <location>
        <begin position="315"/>
        <end position="336"/>
    </location>
</feature>
<comment type="caution">
    <text evidence="11">The sequence shown here is derived from an EMBL/GenBank/DDBJ whole genome shotgun (WGS) entry which is preliminary data.</text>
</comment>
<dbReference type="InterPro" id="IPR000504">
    <property type="entry name" value="RRM_dom"/>
</dbReference>
<feature type="compositionally biased region" description="Polar residues" evidence="9">
    <location>
        <begin position="651"/>
        <end position="685"/>
    </location>
</feature>
<dbReference type="InterPro" id="IPR034834">
    <property type="entry name" value="PRC_RRM"/>
</dbReference>
<feature type="region of interest" description="Disordered" evidence="9">
    <location>
        <begin position="305"/>
        <end position="580"/>
    </location>
</feature>
<dbReference type="InterPro" id="IPR034605">
    <property type="entry name" value="PGC-1"/>
</dbReference>